<reference evidence="1" key="1">
    <citation type="submission" date="2013-11" db="EMBL/GenBank/DDBJ databases">
        <title>The Genome Sequence of Phytophthora parasitica IAC_01/95.</title>
        <authorList>
            <consortium name="The Broad Institute Genomics Platform"/>
            <person name="Russ C."/>
            <person name="Tyler B."/>
            <person name="Panabieres F."/>
            <person name="Shan W."/>
            <person name="Tripathy S."/>
            <person name="Grunwald N."/>
            <person name="Machado M."/>
            <person name="Johnson C.S."/>
            <person name="Arredondo F."/>
            <person name="Hong C."/>
            <person name="Coffey M."/>
            <person name="Young S.K."/>
            <person name="Zeng Q."/>
            <person name="Gargeya S."/>
            <person name="Fitzgerald M."/>
            <person name="Abouelleil A."/>
            <person name="Alvarado L."/>
            <person name="Chapman S.B."/>
            <person name="Gainer-Dewar J."/>
            <person name="Goldberg J."/>
            <person name="Griggs A."/>
            <person name="Gujja S."/>
            <person name="Hansen M."/>
            <person name="Howarth C."/>
            <person name="Imamovic A."/>
            <person name="Ireland A."/>
            <person name="Larimer J."/>
            <person name="McCowan C."/>
            <person name="Murphy C."/>
            <person name="Pearson M."/>
            <person name="Poon T.W."/>
            <person name="Priest M."/>
            <person name="Roberts A."/>
            <person name="Saif S."/>
            <person name="Shea T."/>
            <person name="Sykes S."/>
            <person name="Wortman J."/>
            <person name="Nusbaum C."/>
            <person name="Birren B."/>
        </authorList>
    </citation>
    <scope>NUCLEOTIDE SEQUENCE [LARGE SCALE GENOMIC DNA]</scope>
    <source>
        <strain evidence="1">IAC_01/95</strain>
    </source>
</reference>
<evidence type="ECO:0000313" key="1">
    <source>
        <dbReference type="EMBL" id="ETM38007.1"/>
    </source>
</evidence>
<dbReference type="EMBL" id="KI694976">
    <property type="protein sequence ID" value="ETM38007.1"/>
    <property type="molecule type" value="Genomic_DNA"/>
</dbReference>
<sequence>MPPGIVGVFNLLEVHEGRAQTTGVGAVLQPQECQYGILDVLPKLQHSIPVLCRILAEHEDVFKKQLREHNQ</sequence>
<accession>W2MNQ3</accession>
<protein>
    <submittedName>
        <fullName evidence="1">Uncharacterized protein</fullName>
    </submittedName>
</protein>
<gene>
    <name evidence="1" type="ORF">L914_15590</name>
</gene>
<organism evidence="1">
    <name type="scientific">Phytophthora nicotianae</name>
    <name type="common">Potato buckeye rot agent</name>
    <name type="synonym">Phytophthora parasitica</name>
    <dbReference type="NCBI Taxonomy" id="4792"/>
    <lineage>
        <taxon>Eukaryota</taxon>
        <taxon>Sar</taxon>
        <taxon>Stramenopiles</taxon>
        <taxon>Oomycota</taxon>
        <taxon>Peronosporomycetes</taxon>
        <taxon>Peronosporales</taxon>
        <taxon>Peronosporaceae</taxon>
        <taxon>Phytophthora</taxon>
    </lineage>
</organism>
<name>W2MNQ3_PHYNI</name>
<dbReference type="Proteomes" id="UP000054532">
    <property type="component" value="Unassembled WGS sequence"/>
</dbReference>
<proteinExistence type="predicted"/>
<dbReference type="VEuPathDB" id="FungiDB:PPTG_23790"/>
<dbReference type="AlphaFoldDB" id="W2MNQ3"/>